<comment type="similarity">
    <text evidence="1">Belongs to the LysR transcriptional regulatory family.</text>
</comment>
<keyword evidence="2" id="KW-0805">Transcription regulation</keyword>
<evidence type="ECO:0000313" key="6">
    <source>
        <dbReference type="EMBL" id="ROS41062.1"/>
    </source>
</evidence>
<keyword evidence="7" id="KW-1185">Reference proteome</keyword>
<feature type="domain" description="HTH lysR-type" evidence="5">
    <location>
        <begin position="2"/>
        <end position="59"/>
    </location>
</feature>
<accession>A0A3N2GWT4</accession>
<dbReference type="SUPFAM" id="SSF46785">
    <property type="entry name" value="Winged helix' DNA-binding domain"/>
    <property type="match status" value="1"/>
</dbReference>
<dbReference type="PANTHER" id="PTHR30346">
    <property type="entry name" value="TRANSCRIPTIONAL DUAL REGULATOR HCAR-RELATED"/>
    <property type="match status" value="1"/>
</dbReference>
<dbReference type="Pfam" id="PF00126">
    <property type="entry name" value="HTH_1"/>
    <property type="match status" value="1"/>
</dbReference>
<dbReference type="CDD" id="cd00090">
    <property type="entry name" value="HTH_ARSR"/>
    <property type="match status" value="1"/>
</dbReference>
<dbReference type="GO" id="GO:0003677">
    <property type="term" value="F:DNA binding"/>
    <property type="evidence" value="ECO:0007669"/>
    <property type="project" value="UniProtKB-KW"/>
</dbReference>
<comment type="caution">
    <text evidence="6">The sequence shown here is derived from an EMBL/GenBank/DDBJ whole genome shotgun (WGS) entry which is preliminary data.</text>
</comment>
<evidence type="ECO:0000256" key="4">
    <source>
        <dbReference type="ARBA" id="ARBA00023163"/>
    </source>
</evidence>
<dbReference type="InterPro" id="IPR000847">
    <property type="entry name" value="LysR_HTH_N"/>
</dbReference>
<dbReference type="InterPro" id="IPR005119">
    <property type="entry name" value="LysR_subst-bd"/>
</dbReference>
<dbReference type="InterPro" id="IPR011991">
    <property type="entry name" value="ArsR-like_HTH"/>
</dbReference>
<dbReference type="PANTHER" id="PTHR30346:SF29">
    <property type="entry name" value="LYSR SUBSTRATE-BINDING"/>
    <property type="match status" value="1"/>
</dbReference>
<dbReference type="Gene3D" id="1.10.10.10">
    <property type="entry name" value="Winged helix-like DNA-binding domain superfamily/Winged helix DNA-binding domain"/>
    <property type="match status" value="1"/>
</dbReference>
<keyword evidence="3 6" id="KW-0238">DNA-binding</keyword>
<dbReference type="GO" id="GO:0032993">
    <property type="term" value="C:protein-DNA complex"/>
    <property type="evidence" value="ECO:0007669"/>
    <property type="project" value="TreeGrafter"/>
</dbReference>
<dbReference type="Pfam" id="PF03466">
    <property type="entry name" value="LysR_substrate"/>
    <property type="match status" value="1"/>
</dbReference>
<sequence>MIDLRRLSVLRVLAEHGTVTAAAEALHLTPSAVSQQLRLLAKEVGVELLRRDGRRVRLTPAAVVLLEHADSLFAQWERARADLTAGEEAGAVRLCGVSSTVAALLGPAVTRLRQEHPRLTVRVIEEESADCYELLLAEAADIAVVLPTPEAPPVDDPRFTQWPLLDDPQDLLVAAGHPLTRQDAVELADAAREPWIVKPRHNDTYALLQVACAAAGFTPRIAHEAKEWFAVSALVAAGLGVCLVPRLAPLPPQHEVVRIPLHGNPRPSRRIVGCVRRGSEEQWPIARAIAAIEAVCAERATDGRAV</sequence>
<name>A0A3N2GWT4_9PSEU</name>
<evidence type="ECO:0000256" key="1">
    <source>
        <dbReference type="ARBA" id="ARBA00009437"/>
    </source>
</evidence>
<keyword evidence="4" id="KW-0804">Transcription</keyword>
<dbReference type="Proteomes" id="UP000274843">
    <property type="component" value="Unassembled WGS sequence"/>
</dbReference>
<dbReference type="CDD" id="cd08423">
    <property type="entry name" value="PBP2_LTTR_like_6"/>
    <property type="match status" value="1"/>
</dbReference>
<dbReference type="AlphaFoldDB" id="A0A3N2GWT4"/>
<organism evidence="6 7">
    <name type="scientific">Amycolatopsis thermoflava</name>
    <dbReference type="NCBI Taxonomy" id="84480"/>
    <lineage>
        <taxon>Bacteria</taxon>
        <taxon>Bacillati</taxon>
        <taxon>Actinomycetota</taxon>
        <taxon>Actinomycetes</taxon>
        <taxon>Pseudonocardiales</taxon>
        <taxon>Pseudonocardiaceae</taxon>
        <taxon>Amycolatopsis</taxon>
        <taxon>Amycolatopsis methanolica group</taxon>
    </lineage>
</organism>
<dbReference type="InterPro" id="IPR036390">
    <property type="entry name" value="WH_DNA-bd_sf"/>
</dbReference>
<dbReference type="PROSITE" id="PS50931">
    <property type="entry name" value="HTH_LYSR"/>
    <property type="match status" value="1"/>
</dbReference>
<evidence type="ECO:0000256" key="3">
    <source>
        <dbReference type="ARBA" id="ARBA00023125"/>
    </source>
</evidence>
<evidence type="ECO:0000313" key="7">
    <source>
        <dbReference type="Proteomes" id="UP000274843"/>
    </source>
</evidence>
<proteinExistence type="inferred from homology"/>
<dbReference type="GO" id="GO:0003700">
    <property type="term" value="F:DNA-binding transcription factor activity"/>
    <property type="evidence" value="ECO:0007669"/>
    <property type="project" value="InterPro"/>
</dbReference>
<dbReference type="SUPFAM" id="SSF53850">
    <property type="entry name" value="Periplasmic binding protein-like II"/>
    <property type="match status" value="1"/>
</dbReference>
<reference evidence="6 7" key="1">
    <citation type="submission" date="2018-11" db="EMBL/GenBank/DDBJ databases">
        <title>Sequencing the genomes of 1000 actinobacteria strains.</title>
        <authorList>
            <person name="Klenk H.-P."/>
        </authorList>
    </citation>
    <scope>NUCLEOTIDE SEQUENCE [LARGE SCALE GENOMIC DNA]</scope>
    <source>
        <strain evidence="6 7">DSM 44348</strain>
    </source>
</reference>
<dbReference type="Gene3D" id="3.40.190.10">
    <property type="entry name" value="Periplasmic binding protein-like II"/>
    <property type="match status" value="2"/>
</dbReference>
<evidence type="ECO:0000259" key="5">
    <source>
        <dbReference type="PROSITE" id="PS50931"/>
    </source>
</evidence>
<protein>
    <submittedName>
        <fullName evidence="6">DNA-binding transcriptional LysR family regulator</fullName>
    </submittedName>
</protein>
<dbReference type="RefSeq" id="WP_123684365.1">
    <property type="nucleotide sequence ID" value="NZ_RKHY01000001.1"/>
</dbReference>
<dbReference type="GeneID" id="301844783"/>
<evidence type="ECO:0000256" key="2">
    <source>
        <dbReference type="ARBA" id="ARBA00023015"/>
    </source>
</evidence>
<dbReference type="EMBL" id="RKHY01000001">
    <property type="protein sequence ID" value="ROS41062.1"/>
    <property type="molecule type" value="Genomic_DNA"/>
</dbReference>
<dbReference type="InterPro" id="IPR036388">
    <property type="entry name" value="WH-like_DNA-bd_sf"/>
</dbReference>
<gene>
    <name evidence="6" type="ORF">EDD35_3413</name>
</gene>